<dbReference type="AlphaFoldDB" id="A0A812TQV0"/>
<evidence type="ECO:0000256" key="1">
    <source>
        <dbReference type="SAM" id="MobiDB-lite"/>
    </source>
</evidence>
<evidence type="ECO:0000313" key="2">
    <source>
        <dbReference type="EMBL" id="CAE7532411.1"/>
    </source>
</evidence>
<comment type="caution">
    <text evidence="2">The sequence shown here is derived from an EMBL/GenBank/DDBJ whole genome shotgun (WGS) entry which is preliminary data.</text>
</comment>
<organism evidence="2 3">
    <name type="scientific">Symbiodinium necroappetens</name>
    <dbReference type="NCBI Taxonomy" id="1628268"/>
    <lineage>
        <taxon>Eukaryota</taxon>
        <taxon>Sar</taxon>
        <taxon>Alveolata</taxon>
        <taxon>Dinophyceae</taxon>
        <taxon>Suessiales</taxon>
        <taxon>Symbiodiniaceae</taxon>
        <taxon>Symbiodinium</taxon>
    </lineage>
</organism>
<evidence type="ECO:0000313" key="3">
    <source>
        <dbReference type="Proteomes" id="UP000601435"/>
    </source>
</evidence>
<name>A0A812TQV0_9DINO</name>
<accession>A0A812TQV0</accession>
<dbReference type="Proteomes" id="UP000601435">
    <property type="component" value="Unassembled WGS sequence"/>
</dbReference>
<feature type="region of interest" description="Disordered" evidence="1">
    <location>
        <begin position="334"/>
        <end position="361"/>
    </location>
</feature>
<dbReference type="OrthoDB" id="10071381at2759"/>
<reference evidence="2" key="1">
    <citation type="submission" date="2021-02" db="EMBL/GenBank/DDBJ databases">
        <authorList>
            <person name="Dougan E. K."/>
            <person name="Rhodes N."/>
            <person name="Thang M."/>
            <person name="Chan C."/>
        </authorList>
    </citation>
    <scope>NUCLEOTIDE SEQUENCE</scope>
</reference>
<protein>
    <submittedName>
        <fullName evidence="2">Cdc40 protein</fullName>
    </submittedName>
</protein>
<keyword evidence="3" id="KW-1185">Reference proteome</keyword>
<dbReference type="EMBL" id="CAJNJA010024801">
    <property type="protein sequence ID" value="CAE7532411.1"/>
    <property type="molecule type" value="Genomic_DNA"/>
</dbReference>
<proteinExistence type="predicted"/>
<gene>
    <name evidence="2" type="primary">Cdc40</name>
    <name evidence="2" type="ORF">SNEC2469_LOCUS15303</name>
</gene>
<sequence length="361" mass="39013">MRAVRRKVVPKGAFEELESAATGEHHDFDTLPLVALSDQPKAAAEPEEPAVGEDVMPLDMELALEDEAPAAPAAAAETSTSPVPYAQEEVIDIDDLNQVAGQAAVQLVPLSNLAVARQLIMLGEEEQQAVLGFFQAQRREEIQTLLDQAPDSLAVAGDAGDGGYGGFAGDAMPVSHAYFEGTLAPFERPTDGDGSVRKKRRTQFVADELPEIPKETYRGYMNDRDKITRKGDLDYHLMLPHYSPHLPNFTTTFTDMCKTLCEGILWGSEVAEKRRRLTKDAEPDRVFEAAGVFTGAGGAGPSQPAAMPEEVSILTEEQRNNLSLYVKQKTADKPNSLAPLLGPVLSPDKAGLRSARTRTGS</sequence>